<dbReference type="Proteomes" id="UP000887116">
    <property type="component" value="Unassembled WGS sequence"/>
</dbReference>
<accession>A0A8X6K3X7</accession>
<reference evidence="2" key="1">
    <citation type="submission" date="2020-07" db="EMBL/GenBank/DDBJ databases">
        <title>Multicomponent nature underlies the extraordinary mechanical properties of spider dragline silk.</title>
        <authorList>
            <person name="Kono N."/>
            <person name="Nakamura H."/>
            <person name="Mori M."/>
            <person name="Yoshida Y."/>
            <person name="Ohtoshi R."/>
            <person name="Malay A.D."/>
            <person name="Moran D.A.P."/>
            <person name="Tomita M."/>
            <person name="Numata K."/>
            <person name="Arakawa K."/>
        </authorList>
    </citation>
    <scope>NUCLEOTIDE SEQUENCE</scope>
</reference>
<name>A0A8X6K3X7_TRICU</name>
<dbReference type="AlphaFoldDB" id="A0A8X6K3X7"/>
<comment type="caution">
    <text evidence="2">The sequence shown here is derived from an EMBL/GenBank/DDBJ whole genome shotgun (WGS) entry which is preliminary data.</text>
</comment>
<protein>
    <submittedName>
        <fullName evidence="2">Uncharacterized protein</fullName>
    </submittedName>
</protein>
<dbReference type="EMBL" id="BMAO01019322">
    <property type="protein sequence ID" value="GFR29856.1"/>
    <property type="molecule type" value="Genomic_DNA"/>
</dbReference>
<gene>
    <name evidence="2" type="ORF">TNCT_449891</name>
</gene>
<evidence type="ECO:0000313" key="3">
    <source>
        <dbReference type="Proteomes" id="UP000887116"/>
    </source>
</evidence>
<sequence>MEEKKKKTRQVFPKIFRTEFRRPDVRHGGEFRRPSATPPPCRKFPKRTHFGFEKKINFSNFNEENDPFRGHNFLPKSLKPINFADSERTRRGDEKDVFFLILDRIFFFPDRSGEIRNFFFLSISALSETAKTTRRDPEFFSEGSSGGPPLDPGVEKTEIPRVRPPGKMGKKREKRTQGALRSTPGTGKELFRRGTSGAVPARRPLFPIRNGSPDRAEKPRFPVPENKKKTPSPALNFGTARGIFPEIQIPVRLGETSSNPKSEFRNSVHFRVPGLPKATSGPFFHGAPRCGQGSENRWGSGRRRVLPEINFWCVPGRPFAIWGPGSVFGAHLVAGPDSGPGSRISYFRVPLDGTYPPAKIRVRDSSGSRFTGGGGFSKCRENFKVPGSKRNVFE</sequence>
<feature type="region of interest" description="Disordered" evidence="1">
    <location>
        <begin position="134"/>
        <end position="238"/>
    </location>
</feature>
<organism evidence="2 3">
    <name type="scientific">Trichonephila clavata</name>
    <name type="common">Joro spider</name>
    <name type="synonym">Nephila clavata</name>
    <dbReference type="NCBI Taxonomy" id="2740835"/>
    <lineage>
        <taxon>Eukaryota</taxon>
        <taxon>Metazoa</taxon>
        <taxon>Ecdysozoa</taxon>
        <taxon>Arthropoda</taxon>
        <taxon>Chelicerata</taxon>
        <taxon>Arachnida</taxon>
        <taxon>Araneae</taxon>
        <taxon>Araneomorphae</taxon>
        <taxon>Entelegynae</taxon>
        <taxon>Araneoidea</taxon>
        <taxon>Nephilidae</taxon>
        <taxon>Trichonephila</taxon>
    </lineage>
</organism>
<proteinExistence type="predicted"/>
<evidence type="ECO:0000256" key="1">
    <source>
        <dbReference type="SAM" id="MobiDB-lite"/>
    </source>
</evidence>
<feature type="compositionally biased region" description="Basic and acidic residues" evidence="1">
    <location>
        <begin position="212"/>
        <end position="228"/>
    </location>
</feature>
<keyword evidence="3" id="KW-1185">Reference proteome</keyword>
<evidence type="ECO:0000313" key="2">
    <source>
        <dbReference type="EMBL" id="GFR29856.1"/>
    </source>
</evidence>